<evidence type="ECO:0000313" key="3">
    <source>
        <dbReference type="Proteomes" id="UP001157069"/>
    </source>
</evidence>
<protein>
    <submittedName>
        <fullName evidence="2">Uncharacterized protein</fullName>
    </submittedName>
</protein>
<dbReference type="RefSeq" id="WP_284297226.1">
    <property type="nucleotide sequence ID" value="NZ_BSVA01000001.1"/>
</dbReference>
<accession>A0ABQ6JNF3</accession>
<comment type="caution">
    <text evidence="2">The sequence shown here is derived from an EMBL/GenBank/DDBJ whole genome shotgun (WGS) entry which is preliminary data.</text>
</comment>
<dbReference type="EMBL" id="BSVA01000001">
    <property type="protein sequence ID" value="GMA89788.1"/>
    <property type="molecule type" value="Genomic_DNA"/>
</dbReference>
<keyword evidence="1" id="KW-0812">Transmembrane</keyword>
<evidence type="ECO:0000313" key="2">
    <source>
        <dbReference type="EMBL" id="GMA89788.1"/>
    </source>
</evidence>
<keyword evidence="3" id="KW-1185">Reference proteome</keyword>
<keyword evidence="1" id="KW-1133">Transmembrane helix</keyword>
<organism evidence="2 3">
    <name type="scientific">Homoserinibacter gongjuensis</name>
    <dbReference type="NCBI Taxonomy" id="1162968"/>
    <lineage>
        <taxon>Bacteria</taxon>
        <taxon>Bacillati</taxon>
        <taxon>Actinomycetota</taxon>
        <taxon>Actinomycetes</taxon>
        <taxon>Micrococcales</taxon>
        <taxon>Microbacteriaceae</taxon>
        <taxon>Homoserinibacter</taxon>
    </lineage>
</organism>
<feature type="transmembrane region" description="Helical" evidence="1">
    <location>
        <begin position="38"/>
        <end position="59"/>
    </location>
</feature>
<gene>
    <name evidence="2" type="ORF">GCM10025869_03170</name>
</gene>
<feature type="transmembrane region" description="Helical" evidence="1">
    <location>
        <begin position="68"/>
        <end position="88"/>
    </location>
</feature>
<reference evidence="3" key="1">
    <citation type="journal article" date="2019" name="Int. J. Syst. Evol. Microbiol.">
        <title>The Global Catalogue of Microorganisms (GCM) 10K type strain sequencing project: providing services to taxonomists for standard genome sequencing and annotation.</title>
        <authorList>
            <consortium name="The Broad Institute Genomics Platform"/>
            <consortium name="The Broad Institute Genome Sequencing Center for Infectious Disease"/>
            <person name="Wu L."/>
            <person name="Ma J."/>
        </authorList>
    </citation>
    <scope>NUCLEOTIDE SEQUENCE [LARGE SCALE GENOMIC DNA]</scope>
    <source>
        <strain evidence="3">NBRC 108755</strain>
    </source>
</reference>
<dbReference type="Proteomes" id="UP001157069">
    <property type="component" value="Unassembled WGS sequence"/>
</dbReference>
<keyword evidence="1" id="KW-0472">Membrane</keyword>
<evidence type="ECO:0000256" key="1">
    <source>
        <dbReference type="SAM" id="Phobius"/>
    </source>
</evidence>
<sequence length="89" mass="9263">MAAVFALLYGWFLFTASSNLIALPALYAAQGYAEFTPWVPLVLGVVAPPLLYAAALVLGGRRILSTRVLVFAAGLAATAATSLALYVFG</sequence>
<proteinExistence type="predicted"/>
<name>A0ABQ6JNF3_9MICO</name>